<dbReference type="Proteomes" id="UP000541558">
    <property type="component" value="Unassembled WGS sequence"/>
</dbReference>
<dbReference type="EMBL" id="JAACJK010000163">
    <property type="protein sequence ID" value="KAF5325857.1"/>
    <property type="molecule type" value="Genomic_DNA"/>
</dbReference>
<proteinExistence type="predicted"/>
<name>A0A8H5F705_9AGAR</name>
<evidence type="ECO:0008006" key="4">
    <source>
        <dbReference type="Google" id="ProtNLM"/>
    </source>
</evidence>
<feature type="region of interest" description="Disordered" evidence="1">
    <location>
        <begin position="117"/>
        <end position="279"/>
    </location>
</feature>
<feature type="compositionally biased region" description="Basic and acidic residues" evidence="1">
    <location>
        <begin position="11"/>
        <end position="25"/>
    </location>
</feature>
<accession>A0A8H5F705</accession>
<keyword evidence="3" id="KW-1185">Reference proteome</keyword>
<evidence type="ECO:0000256" key="1">
    <source>
        <dbReference type="SAM" id="MobiDB-lite"/>
    </source>
</evidence>
<gene>
    <name evidence="2" type="ORF">D9611_000548</name>
</gene>
<comment type="caution">
    <text evidence="2">The sequence shown here is derived from an EMBL/GenBank/DDBJ whole genome shotgun (WGS) entry which is preliminary data.</text>
</comment>
<feature type="compositionally biased region" description="Basic and acidic residues" evidence="1">
    <location>
        <begin position="246"/>
        <end position="258"/>
    </location>
</feature>
<dbReference type="PANTHER" id="PTHR38703">
    <property type="entry name" value="CHROMOSOME 8, WHOLE GENOME SHOTGUN SEQUENCE"/>
    <property type="match status" value="1"/>
</dbReference>
<evidence type="ECO:0000313" key="3">
    <source>
        <dbReference type="Proteomes" id="UP000541558"/>
    </source>
</evidence>
<evidence type="ECO:0000313" key="2">
    <source>
        <dbReference type="EMBL" id="KAF5325857.1"/>
    </source>
</evidence>
<sequence length="502" mass="54124">MGIGDTVKSMLGHEHEETGEGDSLHRRSSKHSTFSRHEPKPPANTYDFDVLNDPTRITNSNRASHRLPSGTGIGTSGKGPSGAVPTHQTEMEADLERQRTQGIAGYGTDASAAVGGSLASTHAGSRTSGAGEAGGGLAPRTTGQNIHVGPTTLTSPDSVEGQPMGGSRAPHARDRTSGAGDPRATGQNIHVGPTEPTTPGSFEGQPMGGSRVADSHKNMTPSAGKSGVATSQSHVNPVSGHTGVLDNHHDTGHTKRDAMPTGDTIEDTSQLHPVTHERVRHLETEDVERLKEHERHIHHVQHHTQPIQTSAKMPETHREQVHPVTRIEEQHANKAEDNTLFQGQVSQHHDTLEHTAKERTVVDKGTMITETVHHHIHHVIQPVIERQTVAQEYTHTKIPIHEVTHEAPIVHQSQTHAPIPLESFVEKGGVLEGGVRQEDISKKVLHGGDCTRSVDGIASDLENTLQLDSQVVNETHPEYITKVTKVRTVAVEEPPLVPPSRN</sequence>
<dbReference type="AlphaFoldDB" id="A0A8H5F705"/>
<feature type="compositionally biased region" description="Polar residues" evidence="1">
    <location>
        <begin position="118"/>
        <end position="128"/>
    </location>
</feature>
<feature type="compositionally biased region" description="Gly residues" evidence="1">
    <location>
        <begin position="71"/>
        <end position="80"/>
    </location>
</feature>
<dbReference type="OrthoDB" id="2118965at2759"/>
<feature type="region of interest" description="Disordered" evidence="1">
    <location>
        <begin position="1"/>
        <end position="87"/>
    </location>
</feature>
<dbReference type="PANTHER" id="PTHR38703:SF1">
    <property type="entry name" value="ALLERGEN"/>
    <property type="match status" value="1"/>
</dbReference>
<feature type="compositionally biased region" description="Polar residues" evidence="1">
    <location>
        <begin position="218"/>
        <end position="236"/>
    </location>
</feature>
<feature type="compositionally biased region" description="Polar residues" evidence="1">
    <location>
        <begin position="141"/>
        <end position="157"/>
    </location>
</feature>
<organism evidence="2 3">
    <name type="scientific">Ephemerocybe angulata</name>
    <dbReference type="NCBI Taxonomy" id="980116"/>
    <lineage>
        <taxon>Eukaryota</taxon>
        <taxon>Fungi</taxon>
        <taxon>Dikarya</taxon>
        <taxon>Basidiomycota</taxon>
        <taxon>Agaricomycotina</taxon>
        <taxon>Agaricomycetes</taxon>
        <taxon>Agaricomycetidae</taxon>
        <taxon>Agaricales</taxon>
        <taxon>Agaricineae</taxon>
        <taxon>Psathyrellaceae</taxon>
        <taxon>Ephemerocybe</taxon>
    </lineage>
</organism>
<reference evidence="2 3" key="1">
    <citation type="journal article" date="2020" name="ISME J.">
        <title>Uncovering the hidden diversity of litter-decomposition mechanisms in mushroom-forming fungi.</title>
        <authorList>
            <person name="Floudas D."/>
            <person name="Bentzer J."/>
            <person name="Ahren D."/>
            <person name="Johansson T."/>
            <person name="Persson P."/>
            <person name="Tunlid A."/>
        </authorList>
    </citation>
    <scope>NUCLEOTIDE SEQUENCE [LARGE SCALE GENOMIC DNA]</scope>
    <source>
        <strain evidence="2 3">CBS 175.51</strain>
    </source>
</reference>
<protein>
    <recommendedName>
        <fullName evidence="4">Allergen</fullName>
    </recommendedName>
</protein>